<dbReference type="GO" id="GO:0016491">
    <property type="term" value="F:oxidoreductase activity"/>
    <property type="evidence" value="ECO:0007669"/>
    <property type="project" value="UniProtKB-KW"/>
</dbReference>
<keyword evidence="5" id="KW-1133">Transmembrane helix</keyword>
<proteinExistence type="predicted"/>
<protein>
    <recommendedName>
        <fullName evidence="6">FAD-binding domain-containing protein</fullName>
    </recommendedName>
</protein>
<dbReference type="EMBL" id="MIKG01000009">
    <property type="protein sequence ID" value="RAO69438.1"/>
    <property type="molecule type" value="Genomic_DNA"/>
</dbReference>
<feature type="domain" description="FAD-binding" evidence="6">
    <location>
        <begin position="4"/>
        <end position="323"/>
    </location>
</feature>
<accession>A0A364L0W1</accession>
<dbReference type="InterPro" id="IPR002938">
    <property type="entry name" value="FAD-bd"/>
</dbReference>
<dbReference type="SUPFAM" id="SSF51905">
    <property type="entry name" value="FAD/NAD(P)-binding domain"/>
    <property type="match status" value="1"/>
</dbReference>
<evidence type="ECO:0000259" key="6">
    <source>
        <dbReference type="Pfam" id="PF01494"/>
    </source>
</evidence>
<dbReference type="RefSeq" id="XP_040733954.1">
    <property type="nucleotide sequence ID" value="XM_040877928.1"/>
</dbReference>
<dbReference type="InterPro" id="IPR051704">
    <property type="entry name" value="FAD_aromatic-hydroxylase"/>
</dbReference>
<dbReference type="AlphaFoldDB" id="A0A364L0W1"/>
<dbReference type="Proteomes" id="UP000249363">
    <property type="component" value="Unassembled WGS sequence"/>
</dbReference>
<organism evidence="7 8">
    <name type="scientific">Talaromyces amestolkiae</name>
    <dbReference type="NCBI Taxonomy" id="1196081"/>
    <lineage>
        <taxon>Eukaryota</taxon>
        <taxon>Fungi</taxon>
        <taxon>Dikarya</taxon>
        <taxon>Ascomycota</taxon>
        <taxon>Pezizomycotina</taxon>
        <taxon>Eurotiomycetes</taxon>
        <taxon>Eurotiomycetidae</taxon>
        <taxon>Eurotiales</taxon>
        <taxon>Trichocomaceae</taxon>
        <taxon>Talaromyces</taxon>
        <taxon>Talaromyces sect. Talaromyces</taxon>
    </lineage>
</organism>
<feature type="region of interest" description="Disordered" evidence="4">
    <location>
        <begin position="782"/>
        <end position="809"/>
    </location>
</feature>
<sequence length="847" mass="91462">MPSLKVLICGGGCAGPALAYWLSKCGHNVVVVERFPSLRASGAQIDLRAQGIEVVKRMGLLDVVRSKVVDEVGFSFVDSKGKSKATVMANKSGKGAQSLTSEFEIMRGDLVRLLYDATKDRVRYVFGKQVINFEQDDEQVMVHFSDGSSDSFDLLVGADGQGSRVRQAILPSTITDPYRHLDVHMAYFFVPRVEGDTDIGQMYLSPGGRMVMRRSHNQHETQVYFMLRDESKELRNLPRTPLEQQKEFWSTRFADVGWQTSRFLEGMKTTENFYSQEAVQVCVDSWHKGRVVLLGDAAHCASPFSAMGTTGSFVGAYVLAGEINRHSDDLAQAFANYEKKLRPFVNELQKMAIQKYRLTILAALVLLPFVIGATCDNTISDIIEIGSQIDADDIAGCGGTIDANIEISKDYAGALILNGITTAASSLIFQGATNLTSFAAPDLLAINGNLTITSCILLSDLNLGELILVGDMMLEDLPNLRSLNFTSGLRTARGISIVGTGLETLDGLEISSASDGINISANAALTDINFSSLTNTSGLFSIQANNPKMKVNLPSLAAVQDFTIENVSSFSMPGLYQVSGQLLIAGSSIDSFSTGTLQTAGSIMFTDNPLLNNISMPELTFLSGDLVIAANEELKQITEFPSLTEVQGNIDVSGDYTEFTLPALTAVKGSFNATSQSEFGGCATFDKQRESNVIQGNYTCSSPSGSPTSTTSSTLSSSTSPEVTSTHSSGGSSSLLSIGAKVAIGLCVPVAVISFSTLLFFWRRRRRANARLAQFNGTQVHEDLTPRPELEGSPVTTRPSQKQELDAPGTISTRHSTILEPIELPNESESIVYHEMLGAPREIETHQ</sequence>
<evidence type="ECO:0000313" key="7">
    <source>
        <dbReference type="EMBL" id="RAO69438.1"/>
    </source>
</evidence>
<dbReference type="GeneID" id="63794666"/>
<evidence type="ECO:0000256" key="5">
    <source>
        <dbReference type="SAM" id="Phobius"/>
    </source>
</evidence>
<dbReference type="PANTHER" id="PTHR46865">
    <property type="entry name" value="OXIDOREDUCTASE-RELATED"/>
    <property type="match status" value="1"/>
</dbReference>
<keyword evidence="8" id="KW-1185">Reference proteome</keyword>
<dbReference type="GO" id="GO:0071949">
    <property type="term" value="F:FAD binding"/>
    <property type="evidence" value="ECO:0007669"/>
    <property type="project" value="InterPro"/>
</dbReference>
<evidence type="ECO:0000256" key="1">
    <source>
        <dbReference type="ARBA" id="ARBA00022630"/>
    </source>
</evidence>
<dbReference type="OrthoDB" id="536881at2759"/>
<feature type="compositionally biased region" description="Low complexity" evidence="4">
    <location>
        <begin position="699"/>
        <end position="733"/>
    </location>
</feature>
<dbReference type="SUPFAM" id="SSF52058">
    <property type="entry name" value="L domain-like"/>
    <property type="match status" value="1"/>
</dbReference>
<keyword evidence="5" id="KW-0812">Transmembrane</keyword>
<evidence type="ECO:0000256" key="2">
    <source>
        <dbReference type="ARBA" id="ARBA00022827"/>
    </source>
</evidence>
<evidence type="ECO:0000313" key="8">
    <source>
        <dbReference type="Proteomes" id="UP000249363"/>
    </source>
</evidence>
<dbReference type="Pfam" id="PF01494">
    <property type="entry name" value="FAD_binding_3"/>
    <property type="match status" value="1"/>
</dbReference>
<dbReference type="PRINTS" id="PR00420">
    <property type="entry name" value="RNGMNOXGNASE"/>
</dbReference>
<feature type="transmembrane region" description="Helical" evidence="5">
    <location>
        <begin position="742"/>
        <end position="762"/>
    </location>
</feature>
<dbReference type="Gene3D" id="3.50.50.60">
    <property type="entry name" value="FAD/NAD(P)-binding domain"/>
    <property type="match status" value="1"/>
</dbReference>
<name>A0A364L0W1_TALAM</name>
<comment type="caution">
    <text evidence="7">The sequence shown here is derived from an EMBL/GenBank/DDBJ whole genome shotgun (WGS) entry which is preliminary data.</text>
</comment>
<reference evidence="7 8" key="1">
    <citation type="journal article" date="2017" name="Biotechnol. Biofuels">
        <title>Differential beta-glucosidase expression as a function of carbon source availability in Talaromyces amestolkiae: a genomic and proteomic approach.</title>
        <authorList>
            <person name="de Eugenio L.I."/>
            <person name="Mendez-Liter J.A."/>
            <person name="Nieto-Dominguez M."/>
            <person name="Alonso L."/>
            <person name="Gil-Munoz J."/>
            <person name="Barriuso J."/>
            <person name="Prieto A."/>
            <person name="Martinez M.J."/>
        </authorList>
    </citation>
    <scope>NUCLEOTIDE SEQUENCE [LARGE SCALE GENOMIC DNA]</scope>
    <source>
        <strain evidence="7 8">CIB</strain>
    </source>
</reference>
<evidence type="ECO:0000256" key="3">
    <source>
        <dbReference type="ARBA" id="ARBA00023002"/>
    </source>
</evidence>
<dbReference type="STRING" id="1196081.A0A364L0W1"/>
<keyword evidence="2" id="KW-0274">FAD</keyword>
<keyword evidence="1" id="KW-0285">Flavoprotein</keyword>
<dbReference type="PANTHER" id="PTHR46865:SF2">
    <property type="entry name" value="MONOOXYGENASE"/>
    <property type="match status" value="1"/>
</dbReference>
<gene>
    <name evidence="7" type="ORF">BHQ10_005450</name>
</gene>
<keyword evidence="5" id="KW-0472">Membrane</keyword>
<dbReference type="Gene3D" id="3.30.9.10">
    <property type="entry name" value="D-Amino Acid Oxidase, subunit A, domain 2"/>
    <property type="match status" value="1"/>
</dbReference>
<keyword evidence="3" id="KW-0560">Oxidoreductase</keyword>
<dbReference type="InterPro" id="IPR036188">
    <property type="entry name" value="FAD/NAD-bd_sf"/>
</dbReference>
<evidence type="ECO:0000256" key="4">
    <source>
        <dbReference type="SAM" id="MobiDB-lite"/>
    </source>
</evidence>
<feature type="region of interest" description="Disordered" evidence="4">
    <location>
        <begin position="696"/>
        <end position="733"/>
    </location>
</feature>